<evidence type="ECO:0000256" key="1">
    <source>
        <dbReference type="ARBA" id="ARBA00023015"/>
    </source>
</evidence>
<dbReference type="SUPFAM" id="SSF53822">
    <property type="entry name" value="Periplasmic binding protein-like I"/>
    <property type="match status" value="1"/>
</dbReference>
<dbReference type="GO" id="GO:0003677">
    <property type="term" value="F:DNA binding"/>
    <property type="evidence" value="ECO:0007669"/>
    <property type="project" value="UniProtKB-KW"/>
</dbReference>
<dbReference type="InterPro" id="IPR028082">
    <property type="entry name" value="Peripla_BP_I"/>
</dbReference>
<reference evidence="5 6" key="1">
    <citation type="submission" date="2021-03" db="EMBL/GenBank/DDBJ databases">
        <title>Genomic Encyclopedia of Type Strains, Phase IV (KMG-IV): sequencing the most valuable type-strain genomes for metagenomic binning, comparative biology and taxonomic classification.</title>
        <authorList>
            <person name="Goeker M."/>
        </authorList>
    </citation>
    <scope>NUCLEOTIDE SEQUENCE [LARGE SCALE GENOMIC DNA]</scope>
    <source>
        <strain evidence="5 6">DSM 25609</strain>
    </source>
</reference>
<name>A0ABS4IEL2_9BACI</name>
<dbReference type="Proteomes" id="UP001519345">
    <property type="component" value="Unassembled WGS sequence"/>
</dbReference>
<evidence type="ECO:0000259" key="4">
    <source>
        <dbReference type="Pfam" id="PF13377"/>
    </source>
</evidence>
<dbReference type="Gene3D" id="3.40.50.2300">
    <property type="match status" value="2"/>
</dbReference>
<gene>
    <name evidence="5" type="ORF">J2Z83_001397</name>
</gene>
<dbReference type="EMBL" id="JAGGKX010000005">
    <property type="protein sequence ID" value="MBP1969293.1"/>
    <property type="molecule type" value="Genomic_DNA"/>
</dbReference>
<organism evidence="5 6">
    <name type="scientific">Virgibacillus natechei</name>
    <dbReference type="NCBI Taxonomy" id="1216297"/>
    <lineage>
        <taxon>Bacteria</taxon>
        <taxon>Bacillati</taxon>
        <taxon>Bacillota</taxon>
        <taxon>Bacilli</taxon>
        <taxon>Bacillales</taxon>
        <taxon>Bacillaceae</taxon>
        <taxon>Virgibacillus</taxon>
    </lineage>
</organism>
<evidence type="ECO:0000313" key="6">
    <source>
        <dbReference type="Proteomes" id="UP001519345"/>
    </source>
</evidence>
<keyword evidence="2 5" id="KW-0238">DNA-binding</keyword>
<dbReference type="InterPro" id="IPR046335">
    <property type="entry name" value="LacI/GalR-like_sensor"/>
</dbReference>
<evidence type="ECO:0000256" key="3">
    <source>
        <dbReference type="ARBA" id="ARBA00023163"/>
    </source>
</evidence>
<dbReference type="PANTHER" id="PTHR30146">
    <property type="entry name" value="LACI-RELATED TRANSCRIPTIONAL REPRESSOR"/>
    <property type="match status" value="1"/>
</dbReference>
<keyword evidence="3" id="KW-0804">Transcription</keyword>
<keyword evidence="6" id="KW-1185">Reference proteome</keyword>
<sequence length="66" mass="7299">MKLLDILRTDNIQVPQDISIVGYDDSFLADVSEVKLTSIEHPKSEKGDAAANTVLDLIKSTRDKVK</sequence>
<feature type="domain" description="Transcriptional regulator LacI/GalR-like sensor" evidence="4">
    <location>
        <begin position="2"/>
        <end position="62"/>
    </location>
</feature>
<dbReference type="Pfam" id="PF13377">
    <property type="entry name" value="Peripla_BP_3"/>
    <property type="match status" value="1"/>
</dbReference>
<accession>A0ABS4IEL2</accession>
<proteinExistence type="predicted"/>
<dbReference type="PANTHER" id="PTHR30146:SF150">
    <property type="entry name" value="ARABINOSE METABOLISM TRANSCRIPTIONAL REPRESSOR"/>
    <property type="match status" value="1"/>
</dbReference>
<evidence type="ECO:0000256" key="2">
    <source>
        <dbReference type="ARBA" id="ARBA00023125"/>
    </source>
</evidence>
<protein>
    <submittedName>
        <fullName evidence="5">DNA-binding LacI/PurR family transcriptional regulator</fullName>
    </submittedName>
</protein>
<evidence type="ECO:0000313" key="5">
    <source>
        <dbReference type="EMBL" id="MBP1969293.1"/>
    </source>
</evidence>
<keyword evidence="1" id="KW-0805">Transcription regulation</keyword>
<comment type="caution">
    <text evidence="5">The sequence shown here is derived from an EMBL/GenBank/DDBJ whole genome shotgun (WGS) entry which is preliminary data.</text>
</comment>